<name>A0A5C6N1X3_9TELE</name>
<dbReference type="EMBL" id="RHFK02000019">
    <property type="protein sequence ID" value="TWW59667.1"/>
    <property type="molecule type" value="Genomic_DNA"/>
</dbReference>
<protein>
    <submittedName>
        <fullName evidence="1">Uncharacterized protein</fullName>
    </submittedName>
</protein>
<gene>
    <name evidence="1" type="ORF">D4764_06G0011970</name>
</gene>
<dbReference type="Proteomes" id="UP000324091">
    <property type="component" value="Chromosome 6"/>
</dbReference>
<evidence type="ECO:0000313" key="2">
    <source>
        <dbReference type="Proteomes" id="UP000324091"/>
    </source>
</evidence>
<organism evidence="1 2">
    <name type="scientific">Takifugu flavidus</name>
    <name type="common">sansaifugu</name>
    <dbReference type="NCBI Taxonomy" id="433684"/>
    <lineage>
        <taxon>Eukaryota</taxon>
        <taxon>Metazoa</taxon>
        <taxon>Chordata</taxon>
        <taxon>Craniata</taxon>
        <taxon>Vertebrata</taxon>
        <taxon>Euteleostomi</taxon>
        <taxon>Actinopterygii</taxon>
        <taxon>Neopterygii</taxon>
        <taxon>Teleostei</taxon>
        <taxon>Neoteleostei</taxon>
        <taxon>Acanthomorphata</taxon>
        <taxon>Eupercaria</taxon>
        <taxon>Tetraodontiformes</taxon>
        <taxon>Tetradontoidea</taxon>
        <taxon>Tetraodontidae</taxon>
        <taxon>Takifugu</taxon>
    </lineage>
</organism>
<keyword evidence="2" id="KW-1185">Reference proteome</keyword>
<dbReference type="AlphaFoldDB" id="A0A5C6N1X3"/>
<accession>A0A5C6N1X3</accession>
<evidence type="ECO:0000313" key="1">
    <source>
        <dbReference type="EMBL" id="TWW59667.1"/>
    </source>
</evidence>
<sequence>MATFPIGELVPLVAPPAGEAVVALAVAASGSGTGEMMSNGHIRTAVNPCIWRKKRFKQNNSSPGNPARGGKVAAASRPNATSLKIFRAQKSSASAASRSSAHASVGTAVKPWARRKKKLKQNNRPLNVFCPGCPPQAEDWDLEISVTANGLDDVTGVALQESTLNGLVTGGYIPAVHHVPPVNWVRESFPTEPDQFADAEDPAGMPPQVEDWDREIQDVATKLYSVTADGLKDSVASQDLTHLLTGGYIPAVHHVQTIKWVRESFPIEPDQFTDADE</sequence>
<reference evidence="1 2" key="1">
    <citation type="submission" date="2019-04" db="EMBL/GenBank/DDBJ databases">
        <title>Chromosome genome assembly for Takifugu flavidus.</title>
        <authorList>
            <person name="Xiao S."/>
        </authorList>
    </citation>
    <scope>NUCLEOTIDE SEQUENCE [LARGE SCALE GENOMIC DNA]</scope>
    <source>
        <strain evidence="1">HTHZ2018</strain>
        <tissue evidence="1">Muscle</tissue>
    </source>
</reference>
<comment type="caution">
    <text evidence="1">The sequence shown here is derived from an EMBL/GenBank/DDBJ whole genome shotgun (WGS) entry which is preliminary data.</text>
</comment>
<proteinExistence type="predicted"/>